<proteinExistence type="predicted"/>
<comment type="caution">
    <text evidence="3">The sequence shown here is derived from an EMBL/GenBank/DDBJ whole genome shotgun (WGS) entry which is preliminary data.</text>
</comment>
<accession>A0ABP7UNV4</accession>
<dbReference type="InterPro" id="IPR008756">
    <property type="entry name" value="Peptidase_M56"/>
</dbReference>
<name>A0ABP7UNV4_9FLAO</name>
<evidence type="ECO:0000313" key="4">
    <source>
        <dbReference type="Proteomes" id="UP001500426"/>
    </source>
</evidence>
<feature type="transmembrane region" description="Helical" evidence="1">
    <location>
        <begin position="93"/>
        <end position="113"/>
    </location>
</feature>
<reference evidence="4" key="1">
    <citation type="journal article" date="2019" name="Int. J. Syst. Evol. Microbiol.">
        <title>The Global Catalogue of Microorganisms (GCM) 10K type strain sequencing project: providing services to taxonomists for standard genome sequencing and annotation.</title>
        <authorList>
            <consortium name="The Broad Institute Genomics Platform"/>
            <consortium name="The Broad Institute Genome Sequencing Center for Infectious Disease"/>
            <person name="Wu L."/>
            <person name="Ma J."/>
        </authorList>
    </citation>
    <scope>NUCLEOTIDE SEQUENCE [LARGE SCALE GENOMIC DNA]</scope>
    <source>
        <strain evidence="4">JCM 17068</strain>
    </source>
</reference>
<gene>
    <name evidence="3" type="ORF">GCM10022388_10550</name>
</gene>
<keyword evidence="1" id="KW-0812">Transmembrane</keyword>
<feature type="transmembrane region" description="Helical" evidence="1">
    <location>
        <begin position="6"/>
        <end position="23"/>
    </location>
</feature>
<feature type="domain" description="Peptidase M56" evidence="2">
    <location>
        <begin position="170"/>
        <end position="243"/>
    </location>
</feature>
<feature type="transmembrane region" description="Helical" evidence="1">
    <location>
        <begin position="35"/>
        <end position="57"/>
    </location>
</feature>
<keyword evidence="1" id="KW-0472">Membrane</keyword>
<feature type="transmembrane region" description="Helical" evidence="1">
    <location>
        <begin position="271"/>
        <end position="289"/>
    </location>
</feature>
<organism evidence="3 4">
    <name type="scientific">Flavobacterium chungnamense</name>
    <dbReference type="NCBI Taxonomy" id="706182"/>
    <lineage>
        <taxon>Bacteria</taxon>
        <taxon>Pseudomonadati</taxon>
        <taxon>Bacteroidota</taxon>
        <taxon>Flavobacteriia</taxon>
        <taxon>Flavobacteriales</taxon>
        <taxon>Flavobacteriaceae</taxon>
        <taxon>Flavobacterium</taxon>
    </lineage>
</organism>
<protein>
    <recommendedName>
        <fullName evidence="2">Peptidase M56 domain-containing protein</fullName>
    </recommendedName>
</protein>
<dbReference type="Proteomes" id="UP001500426">
    <property type="component" value="Unassembled WGS sequence"/>
</dbReference>
<sequence>MIDFLLKSTLSLTIFLGFYHLVLEREKIHQFNRFYLLFSIVISFIIQFLTFEIIKIVPVVQNFEPLNTVITSSAIPENEIQGNSLPIEEKINFIPYILWSLYGIICFLLLLRFGKNIWKLISKSKSNPIVKYKNANLILVEEKTLPHTFLNFIFINFEDYNNRNIEDELYTHELVHVTQKHTLDILFIEFLKVIFWFNPLFIFYKKAIQLNHEFLADEEIVKTYNNVPFYQNLLLQKGNGNQTIYLASNLNYLVTKKRLIMMTKSTSKKIALLKKVAVVPIIAGLIYFFCIEVVAKEKTVSVNQDADSAEAVNGVELDNSAISDKRRDTYYSGIYVKIKDVRKDTTIRINKMYENLTLKEKRYYLSWVPNKINPKKVSEELFNKLSNKNKEAVWIDGKAVKNSELKKYKPSDFKYYTNRFIDKRVRLKQFPQEYQFTLYTNDYFDKNLKNSHLKFERDTLKMGMIEYQEAIKRNSTKLITNLQENNTVTEATYFKGVRFIYRDGGKNGKVIIDKLYEELTKEDKQKLGKFMFLIPKPFQKMSPTQKEMEEFKNSKKYAIWIDGKHVPNENLSKYKPNEIAHFSGSVILKNARSKKFPQPFQYWFSTHKYFEETKMGVQQTKYGGDKIEGWLEKK</sequence>
<dbReference type="EMBL" id="BAABCS010000010">
    <property type="protein sequence ID" value="GAA4046912.1"/>
    <property type="molecule type" value="Genomic_DNA"/>
</dbReference>
<dbReference type="Pfam" id="PF05569">
    <property type="entry name" value="Peptidase_M56"/>
    <property type="match status" value="1"/>
</dbReference>
<keyword evidence="4" id="KW-1185">Reference proteome</keyword>
<evidence type="ECO:0000313" key="3">
    <source>
        <dbReference type="EMBL" id="GAA4046912.1"/>
    </source>
</evidence>
<dbReference type="RefSeq" id="WP_345091717.1">
    <property type="nucleotide sequence ID" value="NZ_BAABCS010000010.1"/>
</dbReference>
<keyword evidence="1" id="KW-1133">Transmembrane helix</keyword>
<evidence type="ECO:0000256" key="1">
    <source>
        <dbReference type="SAM" id="Phobius"/>
    </source>
</evidence>
<evidence type="ECO:0000259" key="2">
    <source>
        <dbReference type="Pfam" id="PF05569"/>
    </source>
</evidence>